<organism evidence="4 5">
    <name type="scientific">Selenomonas ruminis</name>
    <dbReference type="NCBI Taxonomy" id="2593411"/>
    <lineage>
        <taxon>Bacteria</taxon>
        <taxon>Bacillati</taxon>
        <taxon>Bacillota</taxon>
        <taxon>Negativicutes</taxon>
        <taxon>Selenomonadales</taxon>
        <taxon>Selenomonadaceae</taxon>
        <taxon>Selenomonas</taxon>
    </lineage>
</organism>
<comment type="similarity">
    <text evidence="2">Belongs to the ROK (NagC/XylR) family.</text>
</comment>
<keyword evidence="3" id="KW-0119">Carbohydrate metabolism</keyword>
<evidence type="ECO:0000256" key="2">
    <source>
        <dbReference type="ARBA" id="ARBA00006479"/>
    </source>
</evidence>
<dbReference type="InterPro" id="IPR000600">
    <property type="entry name" value="ROK"/>
</dbReference>
<dbReference type="InterPro" id="IPR036390">
    <property type="entry name" value="WH_DNA-bd_sf"/>
</dbReference>
<comment type="function">
    <text evidence="1">Transcriptional repressor of xylose-utilizing enzymes.</text>
</comment>
<dbReference type="Gene3D" id="1.10.10.10">
    <property type="entry name" value="Winged helix-like DNA-binding domain superfamily/Winged helix DNA-binding domain"/>
    <property type="match status" value="1"/>
</dbReference>
<keyword evidence="5" id="KW-1185">Reference proteome</keyword>
<evidence type="ECO:0000256" key="1">
    <source>
        <dbReference type="ARBA" id="ARBA00002486"/>
    </source>
</evidence>
<dbReference type="SUPFAM" id="SSF53067">
    <property type="entry name" value="Actin-like ATPase domain"/>
    <property type="match status" value="1"/>
</dbReference>
<dbReference type="InterPro" id="IPR043129">
    <property type="entry name" value="ATPase_NBD"/>
</dbReference>
<evidence type="ECO:0000256" key="3">
    <source>
        <dbReference type="ARBA" id="ARBA00022629"/>
    </source>
</evidence>
<protein>
    <submittedName>
        <fullName evidence="4">ROK family protein</fullName>
    </submittedName>
</protein>
<dbReference type="AlphaFoldDB" id="A0A5D6WC04"/>
<evidence type="ECO:0000313" key="5">
    <source>
        <dbReference type="Proteomes" id="UP000323646"/>
    </source>
</evidence>
<keyword evidence="3" id="KW-0859">Xylose metabolism</keyword>
<dbReference type="OrthoDB" id="6501901at2"/>
<proteinExistence type="inferred from homology"/>
<dbReference type="Pfam" id="PF00480">
    <property type="entry name" value="ROK"/>
    <property type="match status" value="1"/>
</dbReference>
<gene>
    <name evidence="4" type="ORF">FZ040_02895</name>
</gene>
<reference evidence="4 5" key="1">
    <citation type="submission" date="2019-08" db="EMBL/GenBank/DDBJ databases">
        <title>Selenomonas sp. mPRGC5 and Selenomonas sp. mPRGC8 isolated from ruminal fluid of dairy goat (Capra hircus).</title>
        <authorList>
            <person name="Poothong S."/>
            <person name="Nuengjamnong C."/>
            <person name="Tanasupawat S."/>
        </authorList>
    </citation>
    <scope>NUCLEOTIDE SEQUENCE [LARGE SCALE GENOMIC DNA]</scope>
    <source>
        <strain evidence="5">mPRGC5</strain>
    </source>
</reference>
<dbReference type="PANTHER" id="PTHR18964">
    <property type="entry name" value="ROK (REPRESSOR, ORF, KINASE) FAMILY"/>
    <property type="match status" value="1"/>
</dbReference>
<sequence length="335" mass="37807">MNRKDVRNHNLQKIRSALRSMRQATKPQLAEHTGLSVMTVNTLVKILQEHGEVALMEDFLPSASEEGGRPARQYRYLADRLQALVLCFYEEAGEIRMESMVENLFGDVIFFEKISCPEVSGEFLKDTIQTYQEKYPQLSLVMMGLPGVEVDEVMAVIDYPALKGLRLREVLGKAVGLPIYLVNDINAAVSGYGMSLGSSVKQEIVVGIYWPRNYPPGAGILLNGVLYKGRDGLAGEISCAFDCSSYSPQGDIVEQMTEKIVDFVRFWNPHRIVLYHEEITPVVETAIRCLCAEAIPERFLPELIFDRKLREDYRRGVRAMAGTYLEMLGQTRNKV</sequence>
<dbReference type="SUPFAM" id="SSF46785">
    <property type="entry name" value="Winged helix' DNA-binding domain"/>
    <property type="match status" value="1"/>
</dbReference>
<dbReference type="InterPro" id="IPR036388">
    <property type="entry name" value="WH-like_DNA-bd_sf"/>
</dbReference>
<name>A0A5D6WC04_9FIRM</name>
<comment type="caution">
    <text evidence="4">The sequence shown here is derived from an EMBL/GenBank/DDBJ whole genome shotgun (WGS) entry which is preliminary data.</text>
</comment>
<dbReference type="RefSeq" id="WP_149170610.1">
    <property type="nucleotide sequence ID" value="NZ_VTOY01000001.1"/>
</dbReference>
<dbReference type="GO" id="GO:0042732">
    <property type="term" value="P:D-xylose metabolic process"/>
    <property type="evidence" value="ECO:0007669"/>
    <property type="project" value="UniProtKB-KW"/>
</dbReference>
<dbReference type="PANTHER" id="PTHR18964:SF149">
    <property type="entry name" value="BIFUNCTIONAL UDP-N-ACETYLGLUCOSAMINE 2-EPIMERASE_N-ACETYLMANNOSAMINE KINASE"/>
    <property type="match status" value="1"/>
</dbReference>
<dbReference type="Gene3D" id="3.30.420.40">
    <property type="match status" value="2"/>
</dbReference>
<accession>A0A5D6WC04</accession>
<dbReference type="Proteomes" id="UP000323646">
    <property type="component" value="Unassembled WGS sequence"/>
</dbReference>
<evidence type="ECO:0000313" key="4">
    <source>
        <dbReference type="EMBL" id="TYZ24992.1"/>
    </source>
</evidence>
<dbReference type="EMBL" id="VTOY01000001">
    <property type="protein sequence ID" value="TYZ24992.1"/>
    <property type="molecule type" value="Genomic_DNA"/>
</dbReference>